<dbReference type="eggNOG" id="COG0058">
    <property type="taxonomic scope" value="Bacteria"/>
</dbReference>
<dbReference type="PIRSF" id="PIRSF000460">
    <property type="entry name" value="Pprylas_GlgP"/>
    <property type="match status" value="1"/>
</dbReference>
<dbReference type="EMBL" id="JMIR01000015">
    <property type="protein sequence ID" value="KEO83013.1"/>
    <property type="molecule type" value="Genomic_DNA"/>
</dbReference>
<evidence type="ECO:0000313" key="3">
    <source>
        <dbReference type="EMBL" id="KEO83013.1"/>
    </source>
</evidence>
<dbReference type="InterPro" id="IPR052182">
    <property type="entry name" value="Glycogen/Maltodextrin_Phosph"/>
</dbReference>
<protein>
    <submittedName>
        <fullName evidence="3">Alpha-glucan phosphorylase</fullName>
    </submittedName>
</protein>
<organism evidence="3 4">
    <name type="scientific">Tumebacillus flagellatus</name>
    <dbReference type="NCBI Taxonomy" id="1157490"/>
    <lineage>
        <taxon>Bacteria</taxon>
        <taxon>Bacillati</taxon>
        <taxon>Bacillota</taxon>
        <taxon>Bacilli</taxon>
        <taxon>Bacillales</taxon>
        <taxon>Alicyclobacillaceae</taxon>
        <taxon>Tumebacillus</taxon>
    </lineage>
</organism>
<dbReference type="GO" id="GO:0030170">
    <property type="term" value="F:pyridoxal phosphate binding"/>
    <property type="evidence" value="ECO:0007669"/>
    <property type="project" value="InterPro"/>
</dbReference>
<dbReference type="AlphaFoldDB" id="A0A074LT20"/>
<comment type="caution">
    <text evidence="3">The sequence shown here is derived from an EMBL/GenBank/DDBJ whole genome shotgun (WGS) entry which is preliminary data.</text>
</comment>
<evidence type="ECO:0000256" key="2">
    <source>
        <dbReference type="PIRSR" id="PIRSR000460-1"/>
    </source>
</evidence>
<dbReference type="STRING" id="1157490.EL26_12040"/>
<dbReference type="SUPFAM" id="SSF53756">
    <property type="entry name" value="UDP-Glycosyltransferase/glycogen phosphorylase"/>
    <property type="match status" value="1"/>
</dbReference>
<dbReference type="PANTHER" id="PTHR42655:SF1">
    <property type="entry name" value="GLYCOGEN PHOSPHORYLASE"/>
    <property type="match status" value="1"/>
</dbReference>
<accession>A0A074LT20</accession>
<evidence type="ECO:0000256" key="1">
    <source>
        <dbReference type="ARBA" id="ARBA00006047"/>
    </source>
</evidence>
<keyword evidence="2" id="KW-0663">Pyridoxal phosphate</keyword>
<dbReference type="NCBIfam" id="TIGR02094">
    <property type="entry name" value="more_P_ylases"/>
    <property type="match status" value="1"/>
</dbReference>
<feature type="modified residue" description="N6-(pyridoxal phosphate)lysine" evidence="2">
    <location>
        <position position="477"/>
    </location>
</feature>
<dbReference type="GO" id="GO:0008184">
    <property type="term" value="F:glycogen phosphorylase activity"/>
    <property type="evidence" value="ECO:0007669"/>
    <property type="project" value="InterPro"/>
</dbReference>
<dbReference type="Pfam" id="PF00343">
    <property type="entry name" value="Phosphorylase"/>
    <property type="match status" value="1"/>
</dbReference>
<proteinExistence type="inferred from homology"/>
<name>A0A074LT20_9BACL</name>
<evidence type="ECO:0000313" key="4">
    <source>
        <dbReference type="Proteomes" id="UP000027931"/>
    </source>
</evidence>
<gene>
    <name evidence="3" type="ORF">EL26_12040</name>
</gene>
<dbReference type="PANTHER" id="PTHR42655">
    <property type="entry name" value="GLYCOGEN PHOSPHORYLASE"/>
    <property type="match status" value="1"/>
</dbReference>
<dbReference type="InterPro" id="IPR011834">
    <property type="entry name" value="Agluc_phsphrylas"/>
</dbReference>
<sequence length="716" mass="81370">MQPKVAYFSAEFGLSESLPIYSGGLGILAGDHVKAANDLGLPLVGVGVLYRRGYFQQRIQEDGAQEALYPPMNPEELPVQPVLDAYGQPLFVDVPIGKRIVHLRVWQANAGNVPVYLMDADNDRNNDHDRRLTDRLYGGDQETRIAHEIILGIGGVRVLRAVGFEPDVWHMNEGHVAFLALERIREYSAEGFPFETALEAVKASTVFTTHTPVPAGHDQFSFELMDRYLGDYFWQLGSDRDNILGLGRHNDKFNMTRLAVQTSSKVNGVSKLHAEVTKELFHKWSPDIPPQDVPVDAVTNGVHTETWLSPELRELYDQHLVYNWTREVANPETWTKVEQIPDEKIWEAHQAAKQRMTDRLSLPNLQDVLTIGFARRFATYKRAYLLFQDLERLERIVHHPERPVAFVFAGKAHPADGPGQDLIRRIVEVSKMESFRGKVFLVENYDMNIGRHLVQGVDVWLNTPVKPMEASGTSGIKAAINGVPNCSVLDGWWDEGYNGENGWGIEGKTDGGRGYQDWVDGETLYNVLEGEIAPLYYERDDDGVPCEWVAVMKHSIRSITPEFSTARMVGEYWRNAYVPVAERGRRFAANRLEVAQRVGAYKKFVRNSWDNVYVQEIKLQPHEDGTRVQASIRLGCIWHADVRVEAVGSDGHGGIWKLELRPVTEFLTGEYLYEGVYPDRMEVWRRSNANVRVVPVSPDFCNEFELELTCWGTHWR</sequence>
<dbReference type="Gene3D" id="3.40.50.2000">
    <property type="entry name" value="Glycogen Phosphorylase B"/>
    <property type="match status" value="2"/>
</dbReference>
<dbReference type="Proteomes" id="UP000027931">
    <property type="component" value="Unassembled WGS sequence"/>
</dbReference>
<dbReference type="GO" id="GO:0005975">
    <property type="term" value="P:carbohydrate metabolic process"/>
    <property type="evidence" value="ECO:0007669"/>
    <property type="project" value="InterPro"/>
</dbReference>
<comment type="similarity">
    <text evidence="1">Belongs to the glycogen phosphorylase family.</text>
</comment>
<dbReference type="InterPro" id="IPR000811">
    <property type="entry name" value="Glyco_trans_35"/>
</dbReference>
<reference evidence="3 4" key="1">
    <citation type="journal article" date="2013" name="Int. J. Syst. Evol. Microbiol.">
        <title>Tumebacillus flagellatus sp. nov., an alpha-amylase/pullulanase-producing bacterium isolated from cassava wastewater.</title>
        <authorList>
            <person name="Wang Q."/>
            <person name="Xie N."/>
            <person name="Qin Y."/>
            <person name="Shen N."/>
            <person name="Zhu J."/>
            <person name="Mi H."/>
            <person name="Huang R."/>
        </authorList>
    </citation>
    <scope>NUCLEOTIDE SEQUENCE [LARGE SCALE GENOMIC DNA]</scope>
    <source>
        <strain evidence="3 4">GST4</strain>
    </source>
</reference>
<keyword evidence="4" id="KW-1185">Reference proteome</keyword>